<dbReference type="PROSITE" id="PS51257">
    <property type="entry name" value="PROKAR_LIPOPROTEIN"/>
    <property type="match status" value="1"/>
</dbReference>
<dbReference type="AlphaFoldDB" id="A0A1I3SLV1"/>
<keyword evidence="2" id="KW-1185">Reference proteome</keyword>
<dbReference type="RefSeq" id="WP_090841997.1">
    <property type="nucleotide sequence ID" value="NZ_FORM01000011.1"/>
</dbReference>
<reference evidence="2" key="1">
    <citation type="submission" date="2016-10" db="EMBL/GenBank/DDBJ databases">
        <authorList>
            <person name="Varghese N."/>
            <person name="Submissions S."/>
        </authorList>
    </citation>
    <scope>NUCLEOTIDE SEQUENCE [LARGE SCALE GENOMIC DNA]</scope>
    <source>
        <strain evidence="2">DSM 28881</strain>
    </source>
</reference>
<sequence>MKHTILLLFIFLLSCGNNTKAEKFDEVKWRNGSQIERGNMSTDLVESKILIGKSKSEVIEKIGYPKDSTKTNFYYLIDFGYMTPFHLDVNFDSIDLKVKDATLTD</sequence>
<proteinExistence type="predicted"/>
<gene>
    <name evidence="1" type="ORF">SAMN05443431_11110</name>
</gene>
<evidence type="ECO:0000313" key="1">
    <source>
        <dbReference type="EMBL" id="SFJ59725.1"/>
    </source>
</evidence>
<dbReference type="Proteomes" id="UP000199559">
    <property type="component" value="Unassembled WGS sequence"/>
</dbReference>
<name>A0A1I3SLV1_9FLAO</name>
<evidence type="ECO:0000313" key="2">
    <source>
        <dbReference type="Proteomes" id="UP000199559"/>
    </source>
</evidence>
<dbReference type="STRING" id="1144750.SAMN05443431_11110"/>
<dbReference type="EMBL" id="FORM01000011">
    <property type="protein sequence ID" value="SFJ59725.1"/>
    <property type="molecule type" value="Genomic_DNA"/>
</dbReference>
<protein>
    <recommendedName>
        <fullName evidence="3">Lipoprotein SmpA/OmlA domain-containing protein</fullName>
    </recommendedName>
</protein>
<evidence type="ECO:0008006" key="3">
    <source>
        <dbReference type="Google" id="ProtNLM"/>
    </source>
</evidence>
<accession>A0A1I3SLV1</accession>
<organism evidence="1 2">
    <name type="scientific">Olleya namhaensis</name>
    <dbReference type="NCBI Taxonomy" id="1144750"/>
    <lineage>
        <taxon>Bacteria</taxon>
        <taxon>Pseudomonadati</taxon>
        <taxon>Bacteroidota</taxon>
        <taxon>Flavobacteriia</taxon>
        <taxon>Flavobacteriales</taxon>
        <taxon>Flavobacteriaceae</taxon>
    </lineage>
</organism>